<proteinExistence type="predicted"/>
<protein>
    <submittedName>
        <fullName evidence="1">Uncharacterized protein</fullName>
    </submittedName>
</protein>
<dbReference type="RefSeq" id="WP_378015540.1">
    <property type="nucleotide sequence ID" value="NZ_JBHSKT010000001.1"/>
</dbReference>
<accession>A0ABW0E661</accession>
<evidence type="ECO:0000313" key="2">
    <source>
        <dbReference type="Proteomes" id="UP001596161"/>
    </source>
</evidence>
<comment type="caution">
    <text evidence="1">The sequence shown here is derived from an EMBL/GenBank/DDBJ whole genome shotgun (WGS) entry which is preliminary data.</text>
</comment>
<dbReference type="Proteomes" id="UP001596161">
    <property type="component" value="Unassembled WGS sequence"/>
</dbReference>
<name>A0ABW0E661_9BACT</name>
<reference evidence="2" key="1">
    <citation type="journal article" date="2019" name="Int. J. Syst. Evol. Microbiol.">
        <title>The Global Catalogue of Microorganisms (GCM) 10K type strain sequencing project: providing services to taxonomists for standard genome sequencing and annotation.</title>
        <authorList>
            <consortium name="The Broad Institute Genomics Platform"/>
            <consortium name="The Broad Institute Genome Sequencing Center for Infectious Disease"/>
            <person name="Wu L."/>
            <person name="Ma J."/>
        </authorList>
    </citation>
    <scope>NUCLEOTIDE SEQUENCE [LARGE SCALE GENOMIC DNA]</scope>
    <source>
        <strain evidence="2">KACC 12602</strain>
    </source>
</reference>
<organism evidence="1 2">
    <name type="scientific">Adhaeribacter terreus</name>
    <dbReference type="NCBI Taxonomy" id="529703"/>
    <lineage>
        <taxon>Bacteria</taxon>
        <taxon>Pseudomonadati</taxon>
        <taxon>Bacteroidota</taxon>
        <taxon>Cytophagia</taxon>
        <taxon>Cytophagales</taxon>
        <taxon>Hymenobacteraceae</taxon>
        <taxon>Adhaeribacter</taxon>
    </lineage>
</organism>
<evidence type="ECO:0000313" key="1">
    <source>
        <dbReference type="EMBL" id="MFC5269156.1"/>
    </source>
</evidence>
<keyword evidence="2" id="KW-1185">Reference proteome</keyword>
<gene>
    <name evidence="1" type="ORF">ACFPIB_00955</name>
</gene>
<dbReference type="EMBL" id="JBHSKT010000001">
    <property type="protein sequence ID" value="MFC5269156.1"/>
    <property type="molecule type" value="Genomic_DNA"/>
</dbReference>
<sequence>MTPRALAQKLEAERSLPTGSEERFNGFGVMGLPFSSGHVLALRRFPASSVGAGYTSVWHRLPNQSWSFYADTDPHYSCTRYFGKKAAHTYKTPVILNWQDDYSFEVNIESVGLTWFVNVQATPVTIAMNALGSLLPAQAWKSDSILKLMGKVAGTVLGLQKVNLTGTVPNGQHFKANPKIMWAIKESHATIAGHDLGVPAILPQQTHLQDFWIPQHGLLVFGQAYFTPFDPLKHSAAISSTDQ</sequence>